<sequence length="71" mass="7513">MVALVQVLISIMLIPVAFAAPSVNVGGLTSNHSKSDPNRRLKVSPDGSVEEEPDSVVNREAVARIMASVEL</sequence>
<feature type="signal peptide" evidence="2">
    <location>
        <begin position="1"/>
        <end position="19"/>
    </location>
</feature>
<name>A0ABQ8EXQ3_9FUNG</name>
<feature type="region of interest" description="Disordered" evidence="1">
    <location>
        <begin position="28"/>
        <end position="55"/>
    </location>
</feature>
<evidence type="ECO:0008006" key="5">
    <source>
        <dbReference type="Google" id="ProtNLM"/>
    </source>
</evidence>
<keyword evidence="4" id="KW-1185">Reference proteome</keyword>
<dbReference type="Proteomes" id="UP001648503">
    <property type="component" value="Unassembled WGS sequence"/>
</dbReference>
<protein>
    <recommendedName>
        <fullName evidence="5">RxLR effector protein</fullName>
    </recommendedName>
</protein>
<organism evidence="3 4">
    <name type="scientific">Batrachochytrium salamandrivorans</name>
    <dbReference type="NCBI Taxonomy" id="1357716"/>
    <lineage>
        <taxon>Eukaryota</taxon>
        <taxon>Fungi</taxon>
        <taxon>Fungi incertae sedis</taxon>
        <taxon>Chytridiomycota</taxon>
        <taxon>Chytridiomycota incertae sedis</taxon>
        <taxon>Chytridiomycetes</taxon>
        <taxon>Rhizophydiales</taxon>
        <taxon>Rhizophydiales incertae sedis</taxon>
        <taxon>Batrachochytrium</taxon>
    </lineage>
</organism>
<proteinExistence type="predicted"/>
<evidence type="ECO:0000256" key="2">
    <source>
        <dbReference type="SAM" id="SignalP"/>
    </source>
</evidence>
<dbReference type="EMBL" id="JAFCIX010000510">
    <property type="protein sequence ID" value="KAH6588379.1"/>
    <property type="molecule type" value="Genomic_DNA"/>
</dbReference>
<keyword evidence="2" id="KW-0732">Signal</keyword>
<evidence type="ECO:0000313" key="3">
    <source>
        <dbReference type="EMBL" id="KAH6588379.1"/>
    </source>
</evidence>
<evidence type="ECO:0000313" key="4">
    <source>
        <dbReference type="Proteomes" id="UP001648503"/>
    </source>
</evidence>
<accession>A0ABQ8EXQ3</accession>
<evidence type="ECO:0000256" key="1">
    <source>
        <dbReference type="SAM" id="MobiDB-lite"/>
    </source>
</evidence>
<comment type="caution">
    <text evidence="3">The sequence shown here is derived from an EMBL/GenBank/DDBJ whole genome shotgun (WGS) entry which is preliminary data.</text>
</comment>
<gene>
    <name evidence="3" type="ORF">BASA50_010745</name>
</gene>
<reference evidence="3 4" key="1">
    <citation type="submission" date="2021-02" db="EMBL/GenBank/DDBJ databases">
        <title>Variation within the Batrachochytrium salamandrivorans European outbreak.</title>
        <authorList>
            <person name="Kelly M."/>
            <person name="Pasmans F."/>
            <person name="Shea T.P."/>
            <person name="Munoz J.F."/>
            <person name="Carranza S."/>
            <person name="Cuomo C.A."/>
            <person name="Martel A."/>
        </authorList>
    </citation>
    <scope>NUCLEOTIDE SEQUENCE [LARGE SCALE GENOMIC DNA]</scope>
    <source>
        <strain evidence="3 4">AMFP18/2</strain>
    </source>
</reference>
<feature type="chain" id="PRO_5046733104" description="RxLR effector protein" evidence="2">
    <location>
        <begin position="20"/>
        <end position="71"/>
    </location>
</feature>